<dbReference type="RefSeq" id="WP_089747470.1">
    <property type="nucleotide sequence ID" value="NZ_FOGF01000037.1"/>
</dbReference>
<dbReference type="STRING" id="137733.SAMN05421767_1378"/>
<evidence type="ECO:0000313" key="10">
    <source>
        <dbReference type="EMBL" id="SER33124.1"/>
    </source>
</evidence>
<organism evidence="10 11">
    <name type="scientific">Granulicatella balaenopterae</name>
    <dbReference type="NCBI Taxonomy" id="137733"/>
    <lineage>
        <taxon>Bacteria</taxon>
        <taxon>Bacillati</taxon>
        <taxon>Bacillota</taxon>
        <taxon>Bacilli</taxon>
        <taxon>Lactobacillales</taxon>
        <taxon>Carnobacteriaceae</taxon>
        <taxon>Granulicatella</taxon>
    </lineage>
</organism>
<dbReference type="InterPro" id="IPR025720">
    <property type="entry name" value="RibU"/>
</dbReference>
<protein>
    <recommendedName>
        <fullName evidence="8">Riboflavin transporter</fullName>
    </recommendedName>
</protein>
<feature type="transmembrane region" description="Helical" evidence="9">
    <location>
        <begin position="89"/>
        <end position="107"/>
    </location>
</feature>
<accession>A0A1H9NAZ4</accession>
<evidence type="ECO:0000256" key="9">
    <source>
        <dbReference type="SAM" id="Phobius"/>
    </source>
</evidence>
<evidence type="ECO:0000256" key="1">
    <source>
        <dbReference type="ARBA" id="ARBA00004651"/>
    </source>
</evidence>
<dbReference type="OrthoDB" id="9809216at2"/>
<evidence type="ECO:0000256" key="8">
    <source>
        <dbReference type="PIRNR" id="PIRNR037778"/>
    </source>
</evidence>
<keyword evidence="5 9" id="KW-0812">Transmembrane</keyword>
<dbReference type="PANTHER" id="PTHR38438:SF1">
    <property type="entry name" value="RIBOFLAVIN TRANSPORTER RIBU"/>
    <property type="match status" value="1"/>
</dbReference>
<sequence>MFKKSQDSQRLPVNHLVMMSLFGAISAVLMVFEFHVPFIPPFIKMDFSEVPVIFSGFLMGPIYGVYVACIKILLNFLLNGTTTFGIGELVNLIGSMSYVLPAAYWYSRKDRTKKAAIKGIALGTVTTTFVLVVLNYFIMFPLYAKVMNFPLEAIVNATSATNPLVHDPFTLMIFMLLPFNLFKYGVTGIVTMMLYPRLEKVFSQFK</sequence>
<gene>
    <name evidence="10" type="ORF">SAMN05421767_1378</name>
</gene>
<evidence type="ECO:0000313" key="11">
    <source>
        <dbReference type="Proteomes" id="UP000198556"/>
    </source>
</evidence>
<keyword evidence="4 8" id="KW-1003">Cell membrane</keyword>
<dbReference type="PANTHER" id="PTHR38438">
    <property type="entry name" value="RIBOFLAVIN TRANSPORTER RIBU"/>
    <property type="match status" value="1"/>
</dbReference>
<evidence type="ECO:0000256" key="3">
    <source>
        <dbReference type="ARBA" id="ARBA00022448"/>
    </source>
</evidence>
<feature type="transmembrane region" description="Helical" evidence="9">
    <location>
        <begin position="12"/>
        <end position="32"/>
    </location>
</feature>
<dbReference type="EMBL" id="FOGF01000037">
    <property type="protein sequence ID" value="SER33124.1"/>
    <property type="molecule type" value="Genomic_DNA"/>
</dbReference>
<feature type="transmembrane region" description="Helical" evidence="9">
    <location>
        <begin position="52"/>
        <end position="77"/>
    </location>
</feature>
<dbReference type="Pfam" id="PF12822">
    <property type="entry name" value="ECF_trnsprt"/>
    <property type="match status" value="1"/>
</dbReference>
<name>A0A1H9NAZ4_9LACT</name>
<comment type="function">
    <text evidence="8">Probably a riboflavin-binding protein that interacts with the energy-coupling factor (ECF) ABC-transporter complex.</text>
</comment>
<reference evidence="10 11" key="1">
    <citation type="submission" date="2016-10" db="EMBL/GenBank/DDBJ databases">
        <authorList>
            <person name="de Groot N.N."/>
        </authorList>
    </citation>
    <scope>NUCLEOTIDE SEQUENCE [LARGE SCALE GENOMIC DNA]</scope>
    <source>
        <strain evidence="10 11">DSM 15827</strain>
    </source>
</reference>
<dbReference type="AlphaFoldDB" id="A0A1H9NAZ4"/>
<dbReference type="InterPro" id="IPR024529">
    <property type="entry name" value="ECF_trnsprt_substrate-spec"/>
</dbReference>
<dbReference type="PIRSF" id="PIRSF037778">
    <property type="entry name" value="UCP037778_transp_RibU"/>
    <property type="match status" value="1"/>
</dbReference>
<evidence type="ECO:0000256" key="2">
    <source>
        <dbReference type="ARBA" id="ARBA00005540"/>
    </source>
</evidence>
<keyword evidence="6 9" id="KW-1133">Transmembrane helix</keyword>
<keyword evidence="3 8" id="KW-0813">Transport</keyword>
<feature type="transmembrane region" description="Helical" evidence="9">
    <location>
        <begin position="119"/>
        <end position="143"/>
    </location>
</feature>
<dbReference type="Proteomes" id="UP000198556">
    <property type="component" value="Unassembled WGS sequence"/>
</dbReference>
<dbReference type="Gene3D" id="1.10.1760.20">
    <property type="match status" value="1"/>
</dbReference>
<evidence type="ECO:0000256" key="6">
    <source>
        <dbReference type="ARBA" id="ARBA00022989"/>
    </source>
</evidence>
<evidence type="ECO:0000256" key="4">
    <source>
        <dbReference type="ARBA" id="ARBA00022475"/>
    </source>
</evidence>
<dbReference type="GO" id="GO:0005886">
    <property type="term" value="C:plasma membrane"/>
    <property type="evidence" value="ECO:0007669"/>
    <property type="project" value="UniProtKB-SubCell"/>
</dbReference>
<comment type="similarity">
    <text evidence="2 8">Belongs to the prokaryotic riboflavin transporter (P-RFT) (TC 2.A.87) family.</text>
</comment>
<evidence type="ECO:0000256" key="5">
    <source>
        <dbReference type="ARBA" id="ARBA00022692"/>
    </source>
</evidence>
<proteinExistence type="inferred from homology"/>
<keyword evidence="11" id="KW-1185">Reference proteome</keyword>
<comment type="subcellular location">
    <subcellularLocation>
        <location evidence="1">Cell membrane</location>
        <topology evidence="1">Multi-pass membrane protein</topology>
    </subcellularLocation>
</comment>
<keyword evidence="7 8" id="KW-0472">Membrane</keyword>
<evidence type="ECO:0000256" key="7">
    <source>
        <dbReference type="ARBA" id="ARBA00023136"/>
    </source>
</evidence>
<dbReference type="GO" id="GO:0032217">
    <property type="term" value="F:riboflavin transmembrane transporter activity"/>
    <property type="evidence" value="ECO:0007669"/>
    <property type="project" value="UniProtKB-UniRule"/>
</dbReference>
<feature type="transmembrane region" description="Helical" evidence="9">
    <location>
        <begin position="171"/>
        <end position="195"/>
    </location>
</feature>